<keyword evidence="1" id="KW-0812">Transmembrane</keyword>
<proteinExistence type="predicted"/>
<feature type="domain" description="Heparan-alpha-glucosaminide N-acetyltransferase catalytic" evidence="2">
    <location>
        <begin position="37"/>
        <end position="163"/>
    </location>
</feature>
<feature type="transmembrane region" description="Helical" evidence="1">
    <location>
        <begin position="109"/>
        <end position="128"/>
    </location>
</feature>
<dbReference type="InterPro" id="IPR012429">
    <property type="entry name" value="HGSNAT_cat"/>
</dbReference>
<keyword evidence="1" id="KW-0472">Membrane</keyword>
<feature type="transmembrane region" description="Helical" evidence="1">
    <location>
        <begin position="76"/>
        <end position="97"/>
    </location>
</feature>
<keyword evidence="1" id="KW-1133">Transmembrane helix</keyword>
<feature type="transmembrane region" description="Helical" evidence="1">
    <location>
        <begin position="38"/>
        <end position="56"/>
    </location>
</feature>
<accession>A0ABQ7TV07</accession>
<keyword evidence="4" id="KW-1185">Reference proteome</keyword>
<dbReference type="EMBL" id="JAIVGD010000028">
    <property type="protein sequence ID" value="KAH0738547.1"/>
    <property type="molecule type" value="Genomic_DNA"/>
</dbReference>
<evidence type="ECO:0000313" key="4">
    <source>
        <dbReference type="Proteomes" id="UP000826656"/>
    </source>
</evidence>
<feature type="transmembrane region" description="Helical" evidence="1">
    <location>
        <begin position="148"/>
        <end position="166"/>
    </location>
</feature>
<dbReference type="PANTHER" id="PTHR31061">
    <property type="entry name" value="LD22376P"/>
    <property type="match status" value="1"/>
</dbReference>
<comment type="caution">
    <text evidence="3">The sequence shown here is derived from an EMBL/GenBank/DDBJ whole genome shotgun (WGS) entry which is preliminary data.</text>
</comment>
<dbReference type="Pfam" id="PF07786">
    <property type="entry name" value="HGSNAT_cat"/>
    <property type="match status" value="1"/>
</dbReference>
<gene>
    <name evidence="3" type="ORF">KY290_037252</name>
</gene>
<sequence>MAGIKVDMEQQHHVIVESQEIEKEEEEEELKPQKTKRVASLDIFRGLTVVALMVLVDDAGGEWPMIGHAPWNGCNLADFVMPFFLFIVGMAIALALKRIPEKLVAIRKVILRTLKLLFWGLLLQGGYFHDLDKLKYSVDMNRKRLCGILQRIALAYLVVAIIEITTKTSPIQRTTNGMVLHFQVTQLAMNSDNVDFGKTLTATCNVRGNLDPPCNAVGYIDRQILGINHMYPRPTWKRSKACSKNSPYEGPFKDDAPSWCWAPFEPEGILIYVCVTSGAAALVFSAFYILWVILTDRYLESITFIHVWLGRDPSSSITPLMDLYSTCTKNSPYEEPFKDDAPSWCWAPFEPEGILRITRPDFFIGLAWA</sequence>
<evidence type="ECO:0000256" key="1">
    <source>
        <dbReference type="SAM" id="Phobius"/>
    </source>
</evidence>
<evidence type="ECO:0000259" key="2">
    <source>
        <dbReference type="Pfam" id="PF07786"/>
    </source>
</evidence>
<feature type="transmembrane region" description="Helical" evidence="1">
    <location>
        <begin position="269"/>
        <end position="294"/>
    </location>
</feature>
<evidence type="ECO:0000313" key="3">
    <source>
        <dbReference type="EMBL" id="KAH0738547.1"/>
    </source>
</evidence>
<reference evidence="3 4" key="1">
    <citation type="journal article" date="2021" name="bioRxiv">
        <title>Chromosome-scale and haplotype-resolved genome assembly of a tetraploid potato cultivar.</title>
        <authorList>
            <person name="Sun H."/>
            <person name="Jiao W.-B."/>
            <person name="Krause K."/>
            <person name="Campoy J.A."/>
            <person name="Goel M."/>
            <person name="Folz-Donahue K."/>
            <person name="Kukat C."/>
            <person name="Huettel B."/>
            <person name="Schneeberger K."/>
        </authorList>
    </citation>
    <scope>NUCLEOTIDE SEQUENCE [LARGE SCALE GENOMIC DNA]</scope>
    <source>
        <strain evidence="3">SolTubOtavaFocal</strain>
        <tissue evidence="3">Leaves</tissue>
    </source>
</reference>
<name>A0ABQ7TV07_SOLTU</name>
<protein>
    <recommendedName>
        <fullName evidence="2">Heparan-alpha-glucosaminide N-acetyltransferase catalytic domain-containing protein</fullName>
    </recommendedName>
</protein>
<organism evidence="3 4">
    <name type="scientific">Solanum tuberosum</name>
    <name type="common">Potato</name>
    <dbReference type="NCBI Taxonomy" id="4113"/>
    <lineage>
        <taxon>Eukaryota</taxon>
        <taxon>Viridiplantae</taxon>
        <taxon>Streptophyta</taxon>
        <taxon>Embryophyta</taxon>
        <taxon>Tracheophyta</taxon>
        <taxon>Spermatophyta</taxon>
        <taxon>Magnoliopsida</taxon>
        <taxon>eudicotyledons</taxon>
        <taxon>Gunneridae</taxon>
        <taxon>Pentapetalae</taxon>
        <taxon>asterids</taxon>
        <taxon>lamiids</taxon>
        <taxon>Solanales</taxon>
        <taxon>Solanaceae</taxon>
        <taxon>Solanoideae</taxon>
        <taxon>Solaneae</taxon>
        <taxon>Solanum</taxon>
    </lineage>
</organism>
<dbReference type="PANTHER" id="PTHR31061:SF25">
    <property type="entry name" value="HEPARAN-ALPHA-GLUCOSAMINIDE N-ACETYLTRANSFERASE-LIKE PROTEIN (DUF1624)"/>
    <property type="match status" value="1"/>
</dbReference>
<dbReference type="Proteomes" id="UP000826656">
    <property type="component" value="Unassembled WGS sequence"/>
</dbReference>